<dbReference type="CDD" id="cd00143">
    <property type="entry name" value="PP2Cc"/>
    <property type="match status" value="1"/>
</dbReference>
<keyword evidence="3" id="KW-1185">Reference proteome</keyword>
<dbReference type="KEGG" id="ado:A6F68_00864"/>
<organism evidence="2 3">
    <name type="scientific">Tsuneonella dongtanensis</name>
    <dbReference type="NCBI Taxonomy" id="692370"/>
    <lineage>
        <taxon>Bacteria</taxon>
        <taxon>Pseudomonadati</taxon>
        <taxon>Pseudomonadota</taxon>
        <taxon>Alphaproteobacteria</taxon>
        <taxon>Sphingomonadales</taxon>
        <taxon>Erythrobacteraceae</taxon>
        <taxon>Tsuneonella</taxon>
    </lineage>
</organism>
<gene>
    <name evidence="2" type="primary">stp</name>
    <name evidence="2" type="ORF">A6F68_00864</name>
</gene>
<dbReference type="PATRIC" id="fig|692370.5.peg.880"/>
<dbReference type="EC" id="3.1.3.16" evidence="2"/>
<dbReference type="GO" id="GO:0004722">
    <property type="term" value="F:protein serine/threonine phosphatase activity"/>
    <property type="evidence" value="ECO:0007669"/>
    <property type="project" value="UniProtKB-EC"/>
</dbReference>
<sequence>MTDYRLVSAGLSDPGLKRERNEDSVHVDDEQCFFLVADGMGGHENGALASQTAVQGFRALRLPDDFEEAIRAAALRMHEVNDRLVRMREETNVSQMGTTAVALLVRGHRFAVVWVGDSRAYILRRGGLFQLSTDHTHVQDLVDQGILSSFEAKDHPMGHVLTRALGVQETVQVDIVEDTIEPGDRFLLCSDGLSGPVPEDVIRELVAEGAPEYAVGMLIKAAHANGAPDNVTAIVVEARDLA</sequence>
<reference evidence="2 3" key="1">
    <citation type="submission" date="2016-07" db="EMBL/GenBank/DDBJ databases">
        <title>Complete genome sequence of Altererythrobacter dongtanensis KCTC 22672, a type strain with esterase isolated from tidal flat.</title>
        <authorList>
            <person name="Cheng H."/>
            <person name="Wu Y.-H."/>
            <person name="Zhou P."/>
            <person name="Huo Y.-Y."/>
            <person name="Wang C.-S."/>
            <person name="Xu X.-W."/>
        </authorList>
    </citation>
    <scope>NUCLEOTIDE SEQUENCE [LARGE SCALE GENOMIC DNA]</scope>
    <source>
        <strain evidence="2 3">KCTC 22672</strain>
    </source>
</reference>
<protein>
    <submittedName>
        <fullName evidence="2">Serine/threonine phosphatase stp</fullName>
        <ecNumber evidence="2">3.1.3.16</ecNumber>
    </submittedName>
</protein>
<feature type="domain" description="PPM-type phosphatase" evidence="1">
    <location>
        <begin position="8"/>
        <end position="238"/>
    </location>
</feature>
<dbReference type="SMART" id="SM00331">
    <property type="entry name" value="PP2C_SIG"/>
    <property type="match status" value="1"/>
</dbReference>
<dbReference type="PROSITE" id="PS51746">
    <property type="entry name" value="PPM_2"/>
    <property type="match status" value="1"/>
</dbReference>
<dbReference type="Gene3D" id="3.60.40.10">
    <property type="entry name" value="PPM-type phosphatase domain"/>
    <property type="match status" value="1"/>
</dbReference>
<accession>A0A1B2AB48</accession>
<dbReference type="RefSeq" id="WP_067676757.1">
    <property type="nucleotide sequence ID" value="NZ_CP016591.1"/>
</dbReference>
<evidence type="ECO:0000313" key="2">
    <source>
        <dbReference type="EMBL" id="ANY19390.1"/>
    </source>
</evidence>
<dbReference type="SUPFAM" id="SSF81606">
    <property type="entry name" value="PP2C-like"/>
    <property type="match status" value="1"/>
</dbReference>
<dbReference type="STRING" id="692370.A6F68_00864"/>
<dbReference type="InterPro" id="IPR036457">
    <property type="entry name" value="PPM-type-like_dom_sf"/>
</dbReference>
<dbReference type="InterPro" id="IPR015655">
    <property type="entry name" value="PP2C"/>
</dbReference>
<proteinExistence type="predicted"/>
<dbReference type="InterPro" id="IPR001932">
    <property type="entry name" value="PPM-type_phosphatase-like_dom"/>
</dbReference>
<keyword evidence="2" id="KW-0378">Hydrolase</keyword>
<evidence type="ECO:0000259" key="1">
    <source>
        <dbReference type="PROSITE" id="PS51746"/>
    </source>
</evidence>
<evidence type="ECO:0000313" key="3">
    <source>
        <dbReference type="Proteomes" id="UP000092932"/>
    </source>
</evidence>
<dbReference type="OrthoDB" id="9801841at2"/>
<dbReference type="PANTHER" id="PTHR47992">
    <property type="entry name" value="PROTEIN PHOSPHATASE"/>
    <property type="match status" value="1"/>
</dbReference>
<name>A0A1B2AB48_9SPHN</name>
<dbReference type="SMART" id="SM00332">
    <property type="entry name" value="PP2Cc"/>
    <property type="match status" value="1"/>
</dbReference>
<dbReference type="Proteomes" id="UP000092932">
    <property type="component" value="Chromosome"/>
</dbReference>
<dbReference type="Pfam" id="PF13672">
    <property type="entry name" value="PP2C_2"/>
    <property type="match status" value="1"/>
</dbReference>
<dbReference type="AlphaFoldDB" id="A0A1B2AB48"/>
<dbReference type="EMBL" id="CP016591">
    <property type="protein sequence ID" value="ANY19390.1"/>
    <property type="molecule type" value="Genomic_DNA"/>
</dbReference>